<dbReference type="PANTHER" id="PTHR19857">
    <property type="entry name" value="MITOCHONDRIAL DIVISION PROTEIN 1-RELATED"/>
    <property type="match status" value="1"/>
</dbReference>
<dbReference type="SUPFAM" id="SSF50998">
    <property type="entry name" value="Quinoprotein alcohol dehydrogenase-like"/>
    <property type="match status" value="1"/>
</dbReference>
<feature type="repeat" description="WD" evidence="3">
    <location>
        <begin position="280"/>
        <end position="324"/>
    </location>
</feature>
<evidence type="ECO:0008006" key="6">
    <source>
        <dbReference type="Google" id="ProtNLM"/>
    </source>
</evidence>
<dbReference type="InterPro" id="IPR011047">
    <property type="entry name" value="Quinoprotein_ADH-like_sf"/>
</dbReference>
<dbReference type="InterPro" id="IPR051179">
    <property type="entry name" value="WD_repeat_multifunction"/>
</dbReference>
<sequence>MTDGDERLVTRYSGHTHGWHDTTAVVVLDGAPVAVSVDRDATLWVCGLLDGECSSRPLDLTNAEPEDAWYFEMGLWDEDDEDDDELRPRCSIDPYYICSHLAVGELDGRAVVITGGGRFDLSGADPETMGGAVRVWDLRTGAQMGKTLTGHDLGVTSLWTVPTEAGLLAVSSSEEGQLMASNLRSGEEVAYLRASFNGDMTAGLLGGRPVAVTGGHDDFVQVWDLLEGEQRGPTLEGIEAVARAHAVVEVDGRAMVVAGGDRHLLHRWDLESGEPLAEPSAGHTDRIHSLGTAHTADGRAIVVTGSNDDTSRIWDLRSGEQIGEPLAGQLYAVVELDEGPVAVTSAPKRQDLLVWDLNRAVG</sequence>
<reference evidence="4" key="1">
    <citation type="submission" date="2020-01" db="EMBL/GenBank/DDBJ databases">
        <title>Whole-genome analyses of novel actinobacteria.</title>
        <authorList>
            <person name="Sahin N."/>
        </authorList>
    </citation>
    <scope>NUCLEOTIDE SEQUENCE</scope>
    <source>
        <strain evidence="4">YC537</strain>
    </source>
</reference>
<protein>
    <recommendedName>
        <fullName evidence="6">WD40 repeat domain-containing protein</fullName>
    </recommendedName>
</protein>
<evidence type="ECO:0000256" key="1">
    <source>
        <dbReference type="ARBA" id="ARBA00022574"/>
    </source>
</evidence>
<evidence type="ECO:0000313" key="4">
    <source>
        <dbReference type="EMBL" id="NBE54474.1"/>
    </source>
</evidence>
<keyword evidence="2" id="KW-0677">Repeat</keyword>
<dbReference type="RefSeq" id="WP_161701307.1">
    <property type="nucleotide sequence ID" value="NZ_JAAAHS010000222.1"/>
</dbReference>
<evidence type="ECO:0000256" key="2">
    <source>
        <dbReference type="ARBA" id="ARBA00022737"/>
    </source>
</evidence>
<dbReference type="PROSITE" id="PS00678">
    <property type="entry name" value="WD_REPEATS_1"/>
    <property type="match status" value="1"/>
</dbReference>
<dbReference type="PANTHER" id="PTHR19857:SF8">
    <property type="entry name" value="ANGIO-ASSOCIATED MIGRATORY CELL PROTEIN"/>
    <property type="match status" value="1"/>
</dbReference>
<keyword evidence="1 3" id="KW-0853">WD repeat</keyword>
<accession>A0A964XMF4</accession>
<dbReference type="InterPro" id="IPR015943">
    <property type="entry name" value="WD40/YVTN_repeat-like_dom_sf"/>
</dbReference>
<dbReference type="Proteomes" id="UP000598297">
    <property type="component" value="Unassembled WGS sequence"/>
</dbReference>
<dbReference type="PROSITE" id="PS50294">
    <property type="entry name" value="WD_REPEATS_REGION"/>
    <property type="match status" value="1"/>
</dbReference>
<keyword evidence="5" id="KW-1185">Reference proteome</keyword>
<evidence type="ECO:0000256" key="3">
    <source>
        <dbReference type="PROSITE-ProRule" id="PRU00221"/>
    </source>
</evidence>
<dbReference type="PROSITE" id="PS50082">
    <property type="entry name" value="WD_REPEATS_2"/>
    <property type="match status" value="1"/>
</dbReference>
<dbReference type="EMBL" id="JAAAHS010000222">
    <property type="protein sequence ID" value="NBE54474.1"/>
    <property type="molecule type" value="Genomic_DNA"/>
</dbReference>
<gene>
    <name evidence="4" type="ORF">GUY60_24260</name>
</gene>
<dbReference type="OrthoDB" id="218695at2"/>
<dbReference type="SMART" id="SM00320">
    <property type="entry name" value="WD40"/>
    <property type="match status" value="3"/>
</dbReference>
<dbReference type="AlphaFoldDB" id="A0A964XMF4"/>
<evidence type="ECO:0000313" key="5">
    <source>
        <dbReference type="Proteomes" id="UP000598297"/>
    </source>
</evidence>
<name>A0A964XMF4_9ACTN</name>
<dbReference type="InterPro" id="IPR001680">
    <property type="entry name" value="WD40_rpt"/>
</dbReference>
<dbReference type="InterPro" id="IPR019775">
    <property type="entry name" value="WD40_repeat_CS"/>
</dbReference>
<comment type="caution">
    <text evidence="4">The sequence shown here is derived from an EMBL/GenBank/DDBJ whole genome shotgun (WGS) entry which is preliminary data.</text>
</comment>
<proteinExistence type="predicted"/>
<dbReference type="Gene3D" id="2.130.10.10">
    <property type="entry name" value="YVTN repeat-like/Quinoprotein amine dehydrogenase"/>
    <property type="match status" value="2"/>
</dbReference>
<organism evidence="4 5">
    <name type="scientific">Streptomyces boluensis</name>
    <dbReference type="NCBI Taxonomy" id="1775135"/>
    <lineage>
        <taxon>Bacteria</taxon>
        <taxon>Bacillati</taxon>
        <taxon>Actinomycetota</taxon>
        <taxon>Actinomycetes</taxon>
        <taxon>Kitasatosporales</taxon>
        <taxon>Streptomycetaceae</taxon>
        <taxon>Streptomyces</taxon>
    </lineage>
</organism>